<protein>
    <submittedName>
        <fullName evidence="1">Uncharacterized protein</fullName>
    </submittedName>
</protein>
<comment type="caution">
    <text evidence="1">The sequence shown here is derived from an EMBL/GenBank/DDBJ whole genome shotgun (WGS) entry which is preliminary data.</text>
</comment>
<dbReference type="STRING" id="1802440.A2569_03350"/>
<evidence type="ECO:0000313" key="2">
    <source>
        <dbReference type="Proteomes" id="UP000177090"/>
    </source>
</evidence>
<dbReference type="EMBL" id="MHTL01000009">
    <property type="protein sequence ID" value="OHA60777.1"/>
    <property type="molecule type" value="Genomic_DNA"/>
</dbReference>
<proteinExistence type="predicted"/>
<name>A0A1G2QK04_9BACT</name>
<dbReference type="Proteomes" id="UP000177090">
    <property type="component" value="Unassembled WGS sequence"/>
</dbReference>
<accession>A0A1G2QK04</accession>
<gene>
    <name evidence="1" type="ORF">A2569_03350</name>
</gene>
<evidence type="ECO:0000313" key="1">
    <source>
        <dbReference type="EMBL" id="OHA60777.1"/>
    </source>
</evidence>
<sequence length="170" mass="19736">MLGIHTVIHAVELSAVCEGIRKVAEARAAVAQDICKNLRTEADIKRQSIKKWLNEYEQARKNYFLTILRERNEYWCGYCNRTYSRGTELPEEMFVEQERVVMHICPSCQKEIADRDDIRPAKENEIATLLQEAPAEFTNDLVYRYQIPPQKCLVGQLICTLAVEDVYNVH</sequence>
<dbReference type="AlphaFoldDB" id="A0A1G2QK04"/>
<organism evidence="1 2">
    <name type="scientific">Candidatus Vogelbacteria bacterium RIFOXYD1_FULL_51_18</name>
    <dbReference type="NCBI Taxonomy" id="1802440"/>
    <lineage>
        <taxon>Bacteria</taxon>
        <taxon>Candidatus Vogeliibacteriota</taxon>
    </lineage>
</organism>
<reference evidence="1 2" key="1">
    <citation type="journal article" date="2016" name="Nat. Commun.">
        <title>Thousands of microbial genomes shed light on interconnected biogeochemical processes in an aquifer system.</title>
        <authorList>
            <person name="Anantharaman K."/>
            <person name="Brown C.T."/>
            <person name="Hug L.A."/>
            <person name="Sharon I."/>
            <person name="Castelle C.J."/>
            <person name="Probst A.J."/>
            <person name="Thomas B.C."/>
            <person name="Singh A."/>
            <person name="Wilkins M.J."/>
            <person name="Karaoz U."/>
            <person name="Brodie E.L."/>
            <person name="Williams K.H."/>
            <person name="Hubbard S.S."/>
            <person name="Banfield J.F."/>
        </authorList>
    </citation>
    <scope>NUCLEOTIDE SEQUENCE [LARGE SCALE GENOMIC DNA]</scope>
</reference>